<proteinExistence type="predicted"/>
<gene>
    <name evidence="1" type="ORF">BS47DRAFT_90441</name>
</gene>
<sequence length="156" mass="17585">MRAVCSYFKHVVESSIVLQYFIKLDMLGYTDGSRSLGALVIAATRLYQLEEHIDAWNTLYWVESHLDAPSVRDHFCVLCQGILATFDHKISRKAFCVGNGHSISSHFLTIVLIQELQVTLFSVPIGSVYLMVRVMVVCSESHHIPTMSSDWKYGTG</sequence>
<evidence type="ECO:0000313" key="1">
    <source>
        <dbReference type="EMBL" id="KAF9510355.1"/>
    </source>
</evidence>
<name>A0A9P6DU90_9AGAM</name>
<protein>
    <submittedName>
        <fullName evidence="1">Uncharacterized protein</fullName>
    </submittedName>
</protein>
<dbReference type="OrthoDB" id="2745718at2759"/>
<accession>A0A9P6DU90</accession>
<dbReference type="EMBL" id="MU129018">
    <property type="protein sequence ID" value="KAF9510355.1"/>
    <property type="molecule type" value="Genomic_DNA"/>
</dbReference>
<comment type="caution">
    <text evidence="1">The sequence shown here is derived from an EMBL/GenBank/DDBJ whole genome shotgun (WGS) entry which is preliminary data.</text>
</comment>
<keyword evidence="2" id="KW-1185">Reference proteome</keyword>
<evidence type="ECO:0000313" key="2">
    <source>
        <dbReference type="Proteomes" id="UP000886523"/>
    </source>
</evidence>
<dbReference type="AlphaFoldDB" id="A0A9P6DU90"/>
<organism evidence="1 2">
    <name type="scientific">Hydnum rufescens UP504</name>
    <dbReference type="NCBI Taxonomy" id="1448309"/>
    <lineage>
        <taxon>Eukaryota</taxon>
        <taxon>Fungi</taxon>
        <taxon>Dikarya</taxon>
        <taxon>Basidiomycota</taxon>
        <taxon>Agaricomycotina</taxon>
        <taxon>Agaricomycetes</taxon>
        <taxon>Cantharellales</taxon>
        <taxon>Hydnaceae</taxon>
        <taxon>Hydnum</taxon>
    </lineage>
</organism>
<dbReference type="Proteomes" id="UP000886523">
    <property type="component" value="Unassembled WGS sequence"/>
</dbReference>
<reference evidence="1" key="1">
    <citation type="journal article" date="2020" name="Nat. Commun.">
        <title>Large-scale genome sequencing of mycorrhizal fungi provides insights into the early evolution of symbiotic traits.</title>
        <authorList>
            <person name="Miyauchi S."/>
            <person name="Kiss E."/>
            <person name="Kuo A."/>
            <person name="Drula E."/>
            <person name="Kohler A."/>
            <person name="Sanchez-Garcia M."/>
            <person name="Morin E."/>
            <person name="Andreopoulos B."/>
            <person name="Barry K.W."/>
            <person name="Bonito G."/>
            <person name="Buee M."/>
            <person name="Carver A."/>
            <person name="Chen C."/>
            <person name="Cichocki N."/>
            <person name="Clum A."/>
            <person name="Culley D."/>
            <person name="Crous P.W."/>
            <person name="Fauchery L."/>
            <person name="Girlanda M."/>
            <person name="Hayes R.D."/>
            <person name="Keri Z."/>
            <person name="LaButti K."/>
            <person name="Lipzen A."/>
            <person name="Lombard V."/>
            <person name="Magnuson J."/>
            <person name="Maillard F."/>
            <person name="Murat C."/>
            <person name="Nolan M."/>
            <person name="Ohm R.A."/>
            <person name="Pangilinan J."/>
            <person name="Pereira M.F."/>
            <person name="Perotto S."/>
            <person name="Peter M."/>
            <person name="Pfister S."/>
            <person name="Riley R."/>
            <person name="Sitrit Y."/>
            <person name="Stielow J.B."/>
            <person name="Szollosi G."/>
            <person name="Zifcakova L."/>
            <person name="Stursova M."/>
            <person name="Spatafora J.W."/>
            <person name="Tedersoo L."/>
            <person name="Vaario L.M."/>
            <person name="Yamada A."/>
            <person name="Yan M."/>
            <person name="Wang P."/>
            <person name="Xu J."/>
            <person name="Bruns T."/>
            <person name="Baldrian P."/>
            <person name="Vilgalys R."/>
            <person name="Dunand C."/>
            <person name="Henrissat B."/>
            <person name="Grigoriev I.V."/>
            <person name="Hibbett D."/>
            <person name="Nagy L.G."/>
            <person name="Martin F.M."/>
        </authorList>
    </citation>
    <scope>NUCLEOTIDE SEQUENCE</scope>
    <source>
        <strain evidence="1">UP504</strain>
    </source>
</reference>